<reference evidence="1 2" key="1">
    <citation type="journal article" date="2012" name="J. Bacteriol.">
        <title>Twenty-one genome sequences from Pseudomonas species and 19 genome sequences from diverse bacteria isolated from the rhizosphere and endosphere of Populus deltoides.</title>
        <authorList>
            <person name="Brown S.D."/>
            <person name="Utturkar S.M."/>
            <person name="Klingeman D.M."/>
            <person name="Johnson C.M."/>
            <person name="Martin S.L."/>
            <person name="Land M.L."/>
            <person name="Lu T.Y."/>
            <person name="Schadt C.W."/>
            <person name="Doktycz M.J."/>
            <person name="Pelletier D.A."/>
        </authorList>
    </citation>
    <scope>NUCLEOTIDE SEQUENCE [LARGE SCALE GENOMIC DNA]</scope>
    <source>
        <strain evidence="1 2">CF314</strain>
    </source>
</reference>
<gene>
    <name evidence="1" type="ORF">PMI13_00485</name>
</gene>
<evidence type="ECO:0000313" key="2">
    <source>
        <dbReference type="Proteomes" id="UP000007509"/>
    </source>
</evidence>
<name>J3CP89_9FLAO</name>
<accession>J3CP89</accession>
<protein>
    <recommendedName>
        <fullName evidence="3">Outer membrane protein beta-barrel domain-containing protein</fullName>
    </recommendedName>
</protein>
<comment type="caution">
    <text evidence="1">The sequence shown here is derived from an EMBL/GenBank/DDBJ whole genome shotgun (WGS) entry which is preliminary data.</text>
</comment>
<dbReference type="Proteomes" id="UP000007509">
    <property type="component" value="Unassembled WGS sequence"/>
</dbReference>
<dbReference type="OrthoDB" id="1027207at2"/>
<sequence>MKIIRKALVPLAMLPFKNIVSAQKKDSIPHKVVAFVTDKFPQTRDLNIEYIQLTPYKYSSAFQGMDLPDNKVKNFSQVNANANIYFIKNRKWILSTALNYRFTSIETENPTSLFSGESSNKGNFHYHSEALTFTHFSKLFNKIAVYSATASVDGSDQHFERVRGMATGNIILKANAKTKMSVGLAVLIDRSAQIPVLPVFTYEHKFDNGWTADIILPQKLLMRKNIFSNGRISLGSEMNNTSFYLYNSDKTYEFRQLAINSGAIYEHNLGSNFIGTLKTGLRFMPKARIFDKEESFKDYIFEATPKPSFYFNIGISYNPFGKPRSK</sequence>
<dbReference type="AlphaFoldDB" id="J3CP89"/>
<proteinExistence type="predicted"/>
<evidence type="ECO:0000313" key="1">
    <source>
        <dbReference type="EMBL" id="EJL75476.1"/>
    </source>
</evidence>
<dbReference type="EMBL" id="AKJY01000005">
    <property type="protein sequence ID" value="EJL75476.1"/>
    <property type="molecule type" value="Genomic_DNA"/>
</dbReference>
<keyword evidence="2" id="KW-1185">Reference proteome</keyword>
<dbReference type="RefSeq" id="WP_007840296.1">
    <property type="nucleotide sequence ID" value="NZ_AKJY01000005.1"/>
</dbReference>
<organism evidence="1 2">
    <name type="scientific">Chryseobacterium populi</name>
    <dbReference type="NCBI Taxonomy" id="1144316"/>
    <lineage>
        <taxon>Bacteria</taxon>
        <taxon>Pseudomonadati</taxon>
        <taxon>Bacteroidota</taxon>
        <taxon>Flavobacteriia</taxon>
        <taxon>Flavobacteriales</taxon>
        <taxon>Weeksellaceae</taxon>
        <taxon>Chryseobacterium group</taxon>
        <taxon>Chryseobacterium</taxon>
    </lineage>
</organism>
<dbReference type="PATRIC" id="fig|1144316.3.peg.497"/>
<evidence type="ECO:0008006" key="3">
    <source>
        <dbReference type="Google" id="ProtNLM"/>
    </source>
</evidence>